<reference evidence="3" key="1">
    <citation type="submission" date="2015-04" db="EMBL/GenBank/DDBJ databases">
        <authorList>
            <person name="Schardt J."/>
            <person name="Mueller-Herbst S."/>
            <person name="Scherer S."/>
            <person name="Huptas C."/>
        </authorList>
    </citation>
    <scope>NUCLEOTIDE SEQUENCE [LARGE SCALE GENOMIC DNA]</scope>
    <source>
        <strain evidence="3">Kiel-L1</strain>
    </source>
</reference>
<dbReference type="Proteomes" id="UP000257055">
    <property type="component" value="Unassembled WGS sequence"/>
</dbReference>
<dbReference type="Pfam" id="PF08818">
    <property type="entry name" value="DUF1801"/>
    <property type="match status" value="1"/>
</dbReference>
<dbReference type="InterPro" id="IPR014922">
    <property type="entry name" value="YdhG-like"/>
</dbReference>
<dbReference type="SUPFAM" id="SSF159888">
    <property type="entry name" value="YdhG-like"/>
    <property type="match status" value="1"/>
</dbReference>
<accession>A0A3D8TTX7</accession>
<name>A0A3D8TTX7_9LIST</name>
<dbReference type="Gene3D" id="3.90.1150.200">
    <property type="match status" value="1"/>
</dbReference>
<dbReference type="RefSeq" id="WP_115752231.1">
    <property type="nucleotide sequence ID" value="NZ_LARY01000001.1"/>
</dbReference>
<dbReference type="InterPro" id="IPR016786">
    <property type="entry name" value="YdeI_bac"/>
</dbReference>
<keyword evidence="3" id="KW-1185">Reference proteome</keyword>
<evidence type="ECO:0000259" key="1">
    <source>
        <dbReference type="Pfam" id="PF08818"/>
    </source>
</evidence>
<dbReference type="PIRSF" id="PIRSF021308">
    <property type="entry name" value="UCP021308"/>
    <property type="match status" value="1"/>
</dbReference>
<proteinExistence type="predicted"/>
<protein>
    <recommendedName>
        <fullName evidence="1">YdhG-like domain-containing protein</fullName>
    </recommendedName>
</protein>
<organism evidence="2 3">
    <name type="scientific">Listeria kieliensis</name>
    <dbReference type="NCBI Taxonomy" id="1621700"/>
    <lineage>
        <taxon>Bacteria</taxon>
        <taxon>Bacillati</taxon>
        <taxon>Bacillota</taxon>
        <taxon>Bacilli</taxon>
        <taxon>Bacillales</taxon>
        <taxon>Listeriaceae</taxon>
        <taxon>Listeria</taxon>
    </lineage>
</organism>
<dbReference type="Pfam" id="PF13376">
    <property type="entry name" value="OmdA"/>
    <property type="match status" value="1"/>
</dbReference>
<sequence>MTKTKVNPKVEDYVREIPIWQEVTEKLRTILLDIDVEITEEFKWHKPCYSVNQKNIVLIQGFKAYCALLFFKGSLLTDPERVLVDVGENSRVGKQLRFTSVKDVERLQKVIKAYVLEAIQVEKAGLKVEKKEKTNEIEMPEEFAIRLEENASLKAAFEALTPGRRKAYLYYFAGAKQSKTREARIEKFIPQILNGKGLRD</sequence>
<comment type="caution">
    <text evidence="2">The sequence shown here is derived from an EMBL/GenBank/DDBJ whole genome shotgun (WGS) entry which is preliminary data.</text>
</comment>
<feature type="domain" description="YdhG-like" evidence="1">
    <location>
        <begin position="20"/>
        <end position="119"/>
    </location>
</feature>
<dbReference type="AlphaFoldDB" id="A0A3D8TTX7"/>
<gene>
    <name evidence="2" type="ORF">UR08_03255</name>
</gene>
<evidence type="ECO:0000313" key="3">
    <source>
        <dbReference type="Proteomes" id="UP000257055"/>
    </source>
</evidence>
<dbReference type="EMBL" id="LARY01000001">
    <property type="protein sequence ID" value="RDX02546.1"/>
    <property type="molecule type" value="Genomic_DNA"/>
</dbReference>
<evidence type="ECO:0000313" key="2">
    <source>
        <dbReference type="EMBL" id="RDX02546.1"/>
    </source>
</evidence>